<dbReference type="Gene3D" id="2.40.30.10">
    <property type="entry name" value="Translation factors"/>
    <property type="match status" value="1"/>
</dbReference>
<feature type="binding site" evidence="1">
    <location>
        <position position="243"/>
    </location>
    <ligand>
        <name>[2Fe-2S] cluster</name>
        <dbReference type="ChEBI" id="CHEBI:190135"/>
    </ligand>
</feature>
<dbReference type="InterPro" id="IPR012165">
    <property type="entry name" value="Cyt_c3_hydrogenase_gsu"/>
</dbReference>
<keyword evidence="1" id="KW-0411">Iron-sulfur</keyword>
<feature type="binding site" evidence="1">
    <location>
        <position position="251"/>
    </location>
    <ligand>
        <name>[2Fe-2S] cluster</name>
        <dbReference type="ChEBI" id="CHEBI:190135"/>
    </ligand>
</feature>
<proteinExistence type="predicted"/>
<evidence type="ECO:0000313" key="4">
    <source>
        <dbReference type="Proteomes" id="UP000004925"/>
    </source>
</evidence>
<evidence type="ECO:0000259" key="2">
    <source>
        <dbReference type="PROSITE" id="PS51384"/>
    </source>
</evidence>
<sequence>MCNCDNPYIPSPAKIIDIIKHTDIEWTFRVNADTNKTKPGQFYEISLPKFGESPISVSGIGENFIDFTIRSVGRVTNEIFEYKIGDKLFIRGPYGNGFDLNEYIGKDLVIVVGGSALAPVRGIIQFVYNNPEKVKSFKLIAGFKSPKDILFAKDLEEWGKKLDITLTVDGAEEGYKGNIGLVTKYIPELKFNDLSNVSAVVVGPPMMMKFSVAEFLKLNVAEKNIWVSYERNMHCGIGKCGHCKMDATYICLDGPVFDYEFAKNLVD</sequence>
<comment type="cofactor">
    <cofactor evidence="1">
        <name>[2Fe-2S] cluster</name>
        <dbReference type="ChEBI" id="CHEBI:190135"/>
    </cofactor>
    <text evidence="1">Binds 1 [2Fe-2S] cluster per subunit.</text>
</comment>
<dbReference type="Pfam" id="PF10418">
    <property type="entry name" value="DHODB_Fe-S_bind"/>
    <property type="match status" value="1"/>
</dbReference>
<dbReference type="PANTHER" id="PTHR43513:SF1">
    <property type="entry name" value="ANAEROBIC SULFITE REDUCTASE SUBUNIT B"/>
    <property type="match status" value="1"/>
</dbReference>
<dbReference type="NCBIfam" id="TIGR02911">
    <property type="entry name" value="sulfite_red_B"/>
    <property type="match status" value="1"/>
</dbReference>
<gene>
    <name evidence="3" type="ORF">FSCG_00452</name>
</gene>
<dbReference type="EMBL" id="ACDE02000013">
    <property type="protein sequence ID" value="EEO39739.1"/>
    <property type="molecule type" value="Genomic_DNA"/>
</dbReference>
<dbReference type="InterPro" id="IPR017938">
    <property type="entry name" value="Riboflavin_synthase-like_b-brl"/>
</dbReference>
<dbReference type="InterPro" id="IPR039261">
    <property type="entry name" value="FNR_nucleotide-bd"/>
</dbReference>
<reference evidence="3 4" key="1">
    <citation type="submission" date="2011-10" db="EMBL/GenBank/DDBJ databases">
        <title>The Genome Sequence of Fusobacterium sp. 4_1_13.</title>
        <authorList>
            <consortium name="The Broad Institute Genome Sequencing Platform"/>
            <person name="Earl A."/>
            <person name="Ward D."/>
            <person name="Feldgarden M."/>
            <person name="Gevers D."/>
            <person name="Strauss J."/>
            <person name="Ambrose C."/>
            <person name="Allen-Vercoe E."/>
            <person name="Young S.K."/>
            <person name="Zeng Q."/>
            <person name="Gargeya S."/>
            <person name="Fitzgerald M."/>
            <person name="Haas B."/>
            <person name="Abouelleil A."/>
            <person name="Alvarado L."/>
            <person name="Arachchi H.M."/>
            <person name="Berlin A."/>
            <person name="Brown A."/>
            <person name="Chapman S.B."/>
            <person name="Chen Z."/>
            <person name="Dunbar C."/>
            <person name="Freedman E."/>
            <person name="Gearin G."/>
            <person name="Goldberg J."/>
            <person name="Griggs A."/>
            <person name="Gujja S."/>
            <person name="Heiman D."/>
            <person name="Howarth C."/>
            <person name="Larson L."/>
            <person name="Lui A."/>
            <person name="MacDonald P.J."/>
            <person name="Montmayeur A."/>
            <person name="Murphy C."/>
            <person name="Neiman D."/>
            <person name="Pearson M."/>
            <person name="Priest M."/>
            <person name="Roberts A."/>
            <person name="Saif S."/>
            <person name="Shea T."/>
            <person name="Shenoy N."/>
            <person name="Sisk P."/>
            <person name="Stolte C."/>
            <person name="Sykes S."/>
            <person name="Wortman J."/>
            <person name="Nusbaum C."/>
            <person name="Birren B."/>
        </authorList>
    </citation>
    <scope>NUCLEOTIDE SEQUENCE [LARGE SCALE GENOMIC DNA]</scope>
    <source>
        <strain evidence="3 4">4_1_13</strain>
    </source>
</reference>
<dbReference type="Gene3D" id="3.40.50.80">
    <property type="entry name" value="Nucleotide-binding domain of ferredoxin-NADP reductase (FNR) module"/>
    <property type="match status" value="1"/>
</dbReference>
<feature type="binding site" evidence="1">
    <location>
        <position position="235"/>
    </location>
    <ligand>
        <name>[2Fe-2S] cluster</name>
        <dbReference type="ChEBI" id="CHEBI:190135"/>
    </ligand>
</feature>
<evidence type="ECO:0000313" key="3">
    <source>
        <dbReference type="EMBL" id="EEO39739.1"/>
    </source>
</evidence>
<dbReference type="InterPro" id="IPR017927">
    <property type="entry name" value="FAD-bd_FR_type"/>
</dbReference>
<dbReference type="SUPFAM" id="SSF52343">
    <property type="entry name" value="Ferredoxin reductase-like, C-terminal NADP-linked domain"/>
    <property type="match status" value="1"/>
</dbReference>
<dbReference type="eggNOG" id="COG0543">
    <property type="taxonomic scope" value="Bacteria"/>
</dbReference>
<feature type="domain" description="FAD-binding FR-type" evidence="2">
    <location>
        <begin position="8"/>
        <end position="100"/>
    </location>
</feature>
<organism evidence="3 4">
    <name type="scientific">Fusobacterium vincentii 4_1_13</name>
    <dbReference type="NCBI Taxonomy" id="469606"/>
    <lineage>
        <taxon>Bacteria</taxon>
        <taxon>Fusobacteriati</taxon>
        <taxon>Fusobacteriota</taxon>
        <taxon>Fusobacteriia</taxon>
        <taxon>Fusobacteriales</taxon>
        <taxon>Fusobacteriaceae</taxon>
        <taxon>Fusobacterium</taxon>
    </lineage>
</organism>
<protein>
    <submittedName>
        <fullName evidence="3">Sulfite reductase, subunit B</fullName>
    </submittedName>
</protein>
<dbReference type="InterPro" id="IPR050353">
    <property type="entry name" value="PyrK_electron_transfer"/>
</dbReference>
<evidence type="ECO:0000256" key="1">
    <source>
        <dbReference type="PIRSR" id="PIRSR006816-2"/>
    </source>
</evidence>
<dbReference type="Pfam" id="PF00175">
    <property type="entry name" value="NAD_binding_1"/>
    <property type="match status" value="1"/>
</dbReference>
<dbReference type="InterPro" id="IPR001433">
    <property type="entry name" value="OxRdtase_FAD/NAD-bd"/>
</dbReference>
<dbReference type="Proteomes" id="UP000004925">
    <property type="component" value="Unassembled WGS sequence"/>
</dbReference>
<dbReference type="PIRSF" id="PIRSF006816">
    <property type="entry name" value="Cyc3_hyd_g"/>
    <property type="match status" value="1"/>
</dbReference>
<keyword evidence="1" id="KW-0001">2Fe-2S</keyword>
<dbReference type="GO" id="GO:0051537">
    <property type="term" value="F:2 iron, 2 sulfur cluster binding"/>
    <property type="evidence" value="ECO:0007669"/>
    <property type="project" value="UniProtKB-KW"/>
</dbReference>
<feature type="binding site" evidence="1">
    <location>
        <position position="240"/>
    </location>
    <ligand>
        <name>[2Fe-2S] cluster</name>
        <dbReference type="ChEBI" id="CHEBI:190135"/>
    </ligand>
</feature>
<dbReference type="PANTHER" id="PTHR43513">
    <property type="entry name" value="DIHYDROOROTATE DEHYDROGENASE B (NAD(+)), ELECTRON TRANSFER SUBUNIT"/>
    <property type="match status" value="1"/>
</dbReference>
<dbReference type="GO" id="GO:0046872">
    <property type="term" value="F:metal ion binding"/>
    <property type="evidence" value="ECO:0007669"/>
    <property type="project" value="UniProtKB-KW"/>
</dbReference>
<name>A0A0M1VSY6_FUSVC</name>
<comment type="caution">
    <text evidence="3">The sequence shown here is derived from an EMBL/GenBank/DDBJ whole genome shotgun (WGS) entry which is preliminary data.</text>
</comment>
<dbReference type="InterPro" id="IPR014260">
    <property type="entry name" value="Sulphite_reductase_B"/>
</dbReference>
<dbReference type="SUPFAM" id="SSF63380">
    <property type="entry name" value="Riboflavin synthase domain-like"/>
    <property type="match status" value="1"/>
</dbReference>
<dbReference type="PRINTS" id="PR00406">
    <property type="entry name" value="CYTB5RDTASE"/>
</dbReference>
<dbReference type="HOGENOM" id="CLU_003827_1_1_0"/>
<dbReference type="GO" id="GO:0006221">
    <property type="term" value="P:pyrimidine nucleotide biosynthetic process"/>
    <property type="evidence" value="ECO:0007669"/>
    <property type="project" value="InterPro"/>
</dbReference>
<dbReference type="GO" id="GO:0016491">
    <property type="term" value="F:oxidoreductase activity"/>
    <property type="evidence" value="ECO:0007669"/>
    <property type="project" value="InterPro"/>
</dbReference>
<keyword evidence="1" id="KW-0408">Iron</keyword>
<dbReference type="CDD" id="cd06221">
    <property type="entry name" value="sulfite_reductase_like"/>
    <property type="match status" value="1"/>
</dbReference>
<keyword evidence="1" id="KW-0479">Metal-binding</keyword>
<dbReference type="AlphaFoldDB" id="A0A0M1VSY6"/>
<dbReference type="GO" id="GO:0050660">
    <property type="term" value="F:flavin adenine dinucleotide binding"/>
    <property type="evidence" value="ECO:0007669"/>
    <property type="project" value="InterPro"/>
</dbReference>
<dbReference type="RefSeq" id="WP_008802628.1">
    <property type="nucleotide sequence ID" value="NZ_KQ235735.1"/>
</dbReference>
<dbReference type="PROSITE" id="PS51384">
    <property type="entry name" value="FAD_FR"/>
    <property type="match status" value="1"/>
</dbReference>
<dbReference type="InterPro" id="IPR019480">
    <property type="entry name" value="Dihydroorotate_DH_Fe-S-bd"/>
</dbReference>
<accession>A0A0M1VSY6</accession>